<name>A0A6V7U0U0_MELEN</name>
<comment type="similarity">
    <text evidence="3 12">Belongs to the protein disulfide isomerase family.</text>
</comment>
<evidence type="ECO:0000256" key="12">
    <source>
        <dbReference type="RuleBase" id="RU004208"/>
    </source>
</evidence>
<evidence type="ECO:0000256" key="2">
    <source>
        <dbReference type="ARBA" id="ARBA00004319"/>
    </source>
</evidence>
<feature type="chain" id="PRO_5028511590" description="Protein disulfide-isomerase" evidence="13">
    <location>
        <begin position="21"/>
        <end position="499"/>
    </location>
</feature>
<dbReference type="PANTHER" id="PTHR18929">
    <property type="entry name" value="PROTEIN DISULFIDE ISOMERASE"/>
    <property type="match status" value="1"/>
</dbReference>
<dbReference type="PROSITE" id="PS51352">
    <property type="entry name" value="THIOREDOXIN_2"/>
    <property type="match status" value="2"/>
</dbReference>
<evidence type="ECO:0000256" key="7">
    <source>
        <dbReference type="ARBA" id="ARBA00022824"/>
    </source>
</evidence>
<feature type="domain" description="Thioredoxin" evidence="15">
    <location>
        <begin position="345"/>
        <end position="472"/>
    </location>
</feature>
<evidence type="ECO:0000256" key="5">
    <source>
        <dbReference type="ARBA" id="ARBA00022729"/>
    </source>
</evidence>
<dbReference type="CDD" id="cd03069">
    <property type="entry name" value="PDI_b_ERp57"/>
    <property type="match status" value="1"/>
</dbReference>
<dbReference type="GO" id="GO:0034976">
    <property type="term" value="P:response to endoplasmic reticulum stress"/>
    <property type="evidence" value="ECO:0007669"/>
    <property type="project" value="TreeGrafter"/>
</dbReference>
<evidence type="ECO:0000259" key="15">
    <source>
        <dbReference type="PROSITE" id="PS51352"/>
    </source>
</evidence>
<dbReference type="FunFam" id="3.40.30.10:FF:000303">
    <property type="entry name" value="Protein disulfide-isomerase"/>
    <property type="match status" value="1"/>
</dbReference>
<feature type="region of interest" description="Disordered" evidence="14">
    <location>
        <begin position="474"/>
        <end position="499"/>
    </location>
</feature>
<evidence type="ECO:0000256" key="1">
    <source>
        <dbReference type="ARBA" id="ARBA00001182"/>
    </source>
</evidence>
<evidence type="ECO:0000256" key="10">
    <source>
        <dbReference type="ARBA" id="ARBA00023284"/>
    </source>
</evidence>
<dbReference type="PANTHER" id="PTHR18929:SF132">
    <property type="entry name" value="PROTEIN DISULFIDE-ISOMERASE A3"/>
    <property type="match status" value="1"/>
</dbReference>
<comment type="subcellular location">
    <subcellularLocation>
        <location evidence="2">Endoplasmic reticulum lumen</location>
    </subcellularLocation>
</comment>
<evidence type="ECO:0000313" key="17">
    <source>
        <dbReference type="Proteomes" id="UP000580250"/>
    </source>
</evidence>
<keyword evidence="10 11" id="KW-0676">Redox-active center</keyword>
<dbReference type="FunFam" id="3.40.30.10:FF:000077">
    <property type="entry name" value="Protein disulfide-isomerase"/>
    <property type="match status" value="1"/>
</dbReference>
<accession>A0A6V7U0U0</accession>
<dbReference type="InterPro" id="IPR041868">
    <property type="entry name" value="PDIA3_PDI_b"/>
</dbReference>
<dbReference type="GO" id="GO:0006457">
    <property type="term" value="P:protein folding"/>
    <property type="evidence" value="ECO:0007669"/>
    <property type="project" value="TreeGrafter"/>
</dbReference>
<dbReference type="SMR" id="A0A6V7U0U0"/>
<protein>
    <recommendedName>
        <fullName evidence="4 13">Protein disulfide-isomerase</fullName>
        <ecNumber evidence="4 13">5.3.4.1</ecNumber>
    </recommendedName>
</protein>
<dbReference type="InterPro" id="IPR013766">
    <property type="entry name" value="Thioredoxin_domain"/>
</dbReference>
<keyword evidence="9 13" id="KW-0413">Isomerase</keyword>
<feature type="compositionally biased region" description="Basic and acidic residues" evidence="14">
    <location>
        <begin position="489"/>
        <end position="499"/>
    </location>
</feature>
<comment type="catalytic activity">
    <reaction evidence="1 13">
        <text>Catalyzes the rearrangement of -S-S- bonds in proteins.</text>
        <dbReference type="EC" id="5.3.4.1"/>
    </reaction>
</comment>
<dbReference type="FunFam" id="3.40.30.10:FF:000045">
    <property type="entry name" value="Disulfide-isomerase A3"/>
    <property type="match status" value="1"/>
</dbReference>
<dbReference type="InterPro" id="IPR005792">
    <property type="entry name" value="Prot_disulphide_isomerase"/>
</dbReference>
<evidence type="ECO:0000256" key="3">
    <source>
        <dbReference type="ARBA" id="ARBA00006347"/>
    </source>
</evidence>
<dbReference type="PRINTS" id="PR00421">
    <property type="entry name" value="THIOREDOXIN"/>
</dbReference>
<keyword evidence="6" id="KW-0677">Repeat</keyword>
<dbReference type="EC" id="5.3.4.1" evidence="4 13"/>
<dbReference type="Pfam" id="PF13848">
    <property type="entry name" value="Thioredoxin_6"/>
    <property type="match status" value="1"/>
</dbReference>
<feature type="disulfide bond" description="Redox-active" evidence="11">
    <location>
        <begin position="394"/>
        <end position="397"/>
    </location>
</feature>
<dbReference type="Proteomes" id="UP000580250">
    <property type="component" value="Unassembled WGS sequence"/>
</dbReference>
<dbReference type="GO" id="GO:0005788">
    <property type="term" value="C:endoplasmic reticulum lumen"/>
    <property type="evidence" value="ECO:0007669"/>
    <property type="project" value="UniProtKB-SubCell"/>
</dbReference>
<organism evidence="16 17">
    <name type="scientific">Meloidogyne enterolobii</name>
    <name type="common">Root-knot nematode worm</name>
    <name type="synonym">Meloidogyne mayaguensis</name>
    <dbReference type="NCBI Taxonomy" id="390850"/>
    <lineage>
        <taxon>Eukaryota</taxon>
        <taxon>Metazoa</taxon>
        <taxon>Ecdysozoa</taxon>
        <taxon>Nematoda</taxon>
        <taxon>Chromadorea</taxon>
        <taxon>Rhabditida</taxon>
        <taxon>Tylenchina</taxon>
        <taxon>Tylenchomorpha</taxon>
        <taxon>Tylenchoidea</taxon>
        <taxon>Meloidogynidae</taxon>
        <taxon>Meloidogyninae</taxon>
        <taxon>Meloidogyne</taxon>
    </lineage>
</organism>
<dbReference type="CDD" id="cd03073">
    <property type="entry name" value="PDI_b'_ERp72_ERp57"/>
    <property type="match status" value="1"/>
</dbReference>
<feature type="domain" description="Thioredoxin" evidence="15">
    <location>
        <begin position="12"/>
        <end position="129"/>
    </location>
</feature>
<keyword evidence="5 13" id="KW-0732">Signal</keyword>
<dbReference type="InterPro" id="IPR005788">
    <property type="entry name" value="PDI_thioredoxin-like_dom"/>
</dbReference>
<feature type="disulfide bond" description="Redox-active" evidence="11">
    <location>
        <begin position="50"/>
        <end position="53"/>
    </location>
</feature>
<dbReference type="NCBIfam" id="TIGR01126">
    <property type="entry name" value="pdi_dom"/>
    <property type="match status" value="2"/>
</dbReference>
<evidence type="ECO:0000256" key="4">
    <source>
        <dbReference type="ARBA" id="ARBA00012723"/>
    </source>
</evidence>
<keyword evidence="8 11" id="KW-1015">Disulfide bond</keyword>
<evidence type="ECO:0000256" key="11">
    <source>
        <dbReference type="PIRSR" id="PIRSR605792-51"/>
    </source>
</evidence>
<dbReference type="NCBIfam" id="TIGR01130">
    <property type="entry name" value="ER_PDI_fam"/>
    <property type="match status" value="1"/>
</dbReference>
<dbReference type="SUPFAM" id="SSF52833">
    <property type="entry name" value="Thioredoxin-like"/>
    <property type="match status" value="4"/>
</dbReference>
<evidence type="ECO:0000313" key="16">
    <source>
        <dbReference type="EMBL" id="CAD2140317.1"/>
    </source>
</evidence>
<dbReference type="OrthoDB" id="427280at2759"/>
<proteinExistence type="inferred from homology"/>
<dbReference type="Pfam" id="PF00085">
    <property type="entry name" value="Thioredoxin"/>
    <property type="match status" value="2"/>
</dbReference>
<dbReference type="AlphaFoldDB" id="A0A6V7U0U0"/>
<comment type="caution">
    <text evidence="16">The sequence shown here is derived from an EMBL/GenBank/DDBJ whole genome shotgun (WGS) entry which is preliminary data.</text>
</comment>
<sequence>MFKEILFLFILLKFASIATSSDVLVYTDANFDKEIKKHDVALVEFYAPWCGHCKKLAPDYEKAATKLKNNDPPIILIKVDCTAEKATCDKFGVGGFPTLKIFRHGDVASEYDGPREAEGIVKYMRGQSGPSSKELKTVKEFEKFIDSDDVSVIGFFDDENSKLKDSYQKVADTERDRFRFAHSLAKDVLKKTGYTDDIVVYVPKKLHNKFEPSFFHYDGNYDTDKIKNFLVQETNGLCAIRTQGNLFQFTQRPQIVVYYNVDYARDPKGSNYWRNRVLKVAQDYKRKAFFAVSNKDEFSSEIEQNGLADRKESDKPLVAAFTDDGKFPMNKEFSVENLKQFVDDLLANKLEPYMKSEPVPAEQGDLKVVVAKNFKELVTDSDKDVLIEFYAPWCGHCKSLAPKYEQLAEKMAKEDVIIAKCDATANDVPPRFDVKGFPTIFWVPKNDKENPVPYQGGREVNDFIKFIAEHATDPLKGYGRDGKKKKAKKADDKKPSDEL</sequence>
<gene>
    <name evidence="16" type="ORF">MENT_LOCUS6448</name>
</gene>
<dbReference type="InterPro" id="IPR036249">
    <property type="entry name" value="Thioredoxin-like_sf"/>
</dbReference>
<dbReference type="CDD" id="cd02995">
    <property type="entry name" value="PDI_a_PDI_a'_C"/>
    <property type="match status" value="1"/>
</dbReference>
<evidence type="ECO:0000256" key="8">
    <source>
        <dbReference type="ARBA" id="ARBA00023157"/>
    </source>
</evidence>
<dbReference type="CDD" id="cd02961">
    <property type="entry name" value="PDI_a_family"/>
    <property type="match status" value="1"/>
</dbReference>
<evidence type="ECO:0000256" key="14">
    <source>
        <dbReference type="SAM" id="MobiDB-lite"/>
    </source>
</evidence>
<dbReference type="InterPro" id="IPR017937">
    <property type="entry name" value="Thioredoxin_CS"/>
</dbReference>
<evidence type="ECO:0000256" key="6">
    <source>
        <dbReference type="ARBA" id="ARBA00022737"/>
    </source>
</evidence>
<dbReference type="GO" id="GO:0003756">
    <property type="term" value="F:protein disulfide isomerase activity"/>
    <property type="evidence" value="ECO:0007669"/>
    <property type="project" value="UniProtKB-EC"/>
</dbReference>
<evidence type="ECO:0000256" key="13">
    <source>
        <dbReference type="RuleBase" id="RU361130"/>
    </source>
</evidence>
<dbReference type="Gene3D" id="3.40.30.10">
    <property type="entry name" value="Glutaredoxin"/>
    <property type="match status" value="4"/>
</dbReference>
<dbReference type="FunFam" id="3.40.30.10:FF:000017">
    <property type="entry name" value="Protein disulfide-isomerase A4"/>
    <property type="match status" value="1"/>
</dbReference>
<keyword evidence="7" id="KW-0256">Endoplasmic reticulum</keyword>
<reference evidence="16 17" key="1">
    <citation type="submission" date="2020-08" db="EMBL/GenBank/DDBJ databases">
        <authorList>
            <person name="Koutsovoulos G."/>
            <person name="Danchin GJ E."/>
        </authorList>
    </citation>
    <scope>NUCLEOTIDE SEQUENCE [LARGE SCALE GENOMIC DNA]</scope>
</reference>
<evidence type="ECO:0000256" key="9">
    <source>
        <dbReference type="ARBA" id="ARBA00023235"/>
    </source>
</evidence>
<dbReference type="PROSITE" id="PS00194">
    <property type="entry name" value="THIOREDOXIN_1"/>
    <property type="match status" value="2"/>
</dbReference>
<dbReference type="EMBL" id="CAJEWN010000025">
    <property type="protein sequence ID" value="CAD2140317.1"/>
    <property type="molecule type" value="Genomic_DNA"/>
</dbReference>
<feature type="signal peptide" evidence="13">
    <location>
        <begin position="1"/>
        <end position="20"/>
    </location>
</feature>